<reference evidence="15 16" key="1">
    <citation type="journal article" date="2019" name="Int. J. Syst. Evol. Microbiol.">
        <title>The Global Catalogue of Microorganisms (GCM) 10K type strain sequencing project: providing services to taxonomists for standard genome sequencing and annotation.</title>
        <authorList>
            <consortium name="The Broad Institute Genomics Platform"/>
            <consortium name="The Broad Institute Genome Sequencing Center for Infectious Disease"/>
            <person name="Wu L."/>
            <person name="Ma J."/>
        </authorList>
    </citation>
    <scope>NUCLEOTIDE SEQUENCE [LARGE SCALE GENOMIC DNA]</scope>
    <source>
        <strain evidence="15 16">JCM 16227</strain>
    </source>
</reference>
<feature type="transmembrane region" description="Helical" evidence="12">
    <location>
        <begin position="37"/>
        <end position="58"/>
    </location>
</feature>
<keyword evidence="6 12" id="KW-0812">Transmembrane</keyword>
<proteinExistence type="predicted"/>
<dbReference type="InterPro" id="IPR003660">
    <property type="entry name" value="HAMP_dom"/>
</dbReference>
<name>A0ABN3HWT8_9ACTN</name>
<gene>
    <name evidence="15" type="ORF">GCM10009855_31980</name>
</gene>
<dbReference type="CDD" id="cd00082">
    <property type="entry name" value="HisKA"/>
    <property type="match status" value="1"/>
</dbReference>
<keyword evidence="4" id="KW-0597">Phosphoprotein</keyword>
<keyword evidence="10 12" id="KW-0472">Membrane</keyword>
<dbReference type="Gene3D" id="1.10.287.130">
    <property type="match status" value="1"/>
</dbReference>
<evidence type="ECO:0000313" key="16">
    <source>
        <dbReference type="Proteomes" id="UP001501170"/>
    </source>
</evidence>
<dbReference type="InterPro" id="IPR005467">
    <property type="entry name" value="His_kinase_dom"/>
</dbReference>
<dbReference type="RefSeq" id="WP_082084040.1">
    <property type="nucleotide sequence ID" value="NZ_BAAARB010000021.1"/>
</dbReference>
<evidence type="ECO:0000256" key="2">
    <source>
        <dbReference type="ARBA" id="ARBA00004236"/>
    </source>
</evidence>
<evidence type="ECO:0000256" key="3">
    <source>
        <dbReference type="ARBA" id="ARBA00012438"/>
    </source>
</evidence>
<evidence type="ECO:0000256" key="7">
    <source>
        <dbReference type="ARBA" id="ARBA00022777"/>
    </source>
</evidence>
<dbReference type="Pfam" id="PF02518">
    <property type="entry name" value="HATPase_c"/>
    <property type="match status" value="1"/>
</dbReference>
<evidence type="ECO:0000256" key="11">
    <source>
        <dbReference type="SAM" id="MobiDB-lite"/>
    </source>
</evidence>
<dbReference type="InterPro" id="IPR036097">
    <property type="entry name" value="HisK_dim/P_sf"/>
</dbReference>
<evidence type="ECO:0000256" key="4">
    <source>
        <dbReference type="ARBA" id="ARBA00022553"/>
    </source>
</evidence>
<keyword evidence="7 15" id="KW-0418">Kinase</keyword>
<dbReference type="Proteomes" id="UP001501170">
    <property type="component" value="Unassembled WGS sequence"/>
</dbReference>
<dbReference type="SUPFAM" id="SSF55874">
    <property type="entry name" value="ATPase domain of HSP90 chaperone/DNA topoisomerase II/histidine kinase"/>
    <property type="match status" value="1"/>
</dbReference>
<dbReference type="InterPro" id="IPR004358">
    <property type="entry name" value="Sig_transdc_His_kin-like_C"/>
</dbReference>
<evidence type="ECO:0000256" key="1">
    <source>
        <dbReference type="ARBA" id="ARBA00000085"/>
    </source>
</evidence>
<keyword evidence="5" id="KW-0808">Transferase</keyword>
<feature type="region of interest" description="Disordered" evidence="11">
    <location>
        <begin position="124"/>
        <end position="149"/>
    </location>
</feature>
<dbReference type="Pfam" id="PF00512">
    <property type="entry name" value="HisKA"/>
    <property type="match status" value="1"/>
</dbReference>
<feature type="region of interest" description="Disordered" evidence="11">
    <location>
        <begin position="1"/>
        <end position="29"/>
    </location>
</feature>
<dbReference type="Gene3D" id="6.10.340.10">
    <property type="match status" value="1"/>
</dbReference>
<comment type="catalytic activity">
    <reaction evidence="1">
        <text>ATP + protein L-histidine = ADP + protein N-phospho-L-histidine.</text>
        <dbReference type="EC" id="2.7.13.3"/>
    </reaction>
</comment>
<protein>
    <recommendedName>
        <fullName evidence="3">histidine kinase</fullName>
        <ecNumber evidence="3">2.7.13.3</ecNumber>
    </recommendedName>
</protein>
<comment type="subcellular location">
    <subcellularLocation>
        <location evidence="2">Cell membrane</location>
    </subcellularLocation>
</comment>
<feature type="domain" description="Histidine kinase" evidence="13">
    <location>
        <begin position="277"/>
        <end position="492"/>
    </location>
</feature>
<dbReference type="InterPro" id="IPR003594">
    <property type="entry name" value="HATPase_dom"/>
</dbReference>
<evidence type="ECO:0000256" key="9">
    <source>
        <dbReference type="ARBA" id="ARBA00023012"/>
    </source>
</evidence>
<evidence type="ECO:0000259" key="14">
    <source>
        <dbReference type="PROSITE" id="PS50885"/>
    </source>
</evidence>
<dbReference type="InterPro" id="IPR003661">
    <property type="entry name" value="HisK_dim/P_dom"/>
</dbReference>
<dbReference type="CDD" id="cd06225">
    <property type="entry name" value="HAMP"/>
    <property type="match status" value="1"/>
</dbReference>
<feature type="compositionally biased region" description="Basic and acidic residues" evidence="11">
    <location>
        <begin position="83"/>
        <end position="93"/>
    </location>
</feature>
<feature type="compositionally biased region" description="Pro residues" evidence="11">
    <location>
        <begin position="7"/>
        <end position="22"/>
    </location>
</feature>
<dbReference type="SUPFAM" id="SSF158472">
    <property type="entry name" value="HAMP domain-like"/>
    <property type="match status" value="1"/>
</dbReference>
<dbReference type="InterPro" id="IPR050428">
    <property type="entry name" value="TCS_sensor_his_kinase"/>
</dbReference>
<keyword evidence="8 12" id="KW-1133">Transmembrane helix</keyword>
<keyword evidence="9" id="KW-0902">Two-component regulatory system</keyword>
<evidence type="ECO:0000256" key="10">
    <source>
        <dbReference type="ARBA" id="ARBA00023136"/>
    </source>
</evidence>
<evidence type="ECO:0000259" key="13">
    <source>
        <dbReference type="PROSITE" id="PS50109"/>
    </source>
</evidence>
<dbReference type="Gene3D" id="3.30.565.10">
    <property type="entry name" value="Histidine kinase-like ATPase, C-terminal domain"/>
    <property type="match status" value="1"/>
</dbReference>
<accession>A0ABN3HWT8</accession>
<dbReference type="SMART" id="SM00388">
    <property type="entry name" value="HisKA"/>
    <property type="match status" value="1"/>
</dbReference>
<evidence type="ECO:0000313" key="15">
    <source>
        <dbReference type="EMBL" id="GAA2389452.1"/>
    </source>
</evidence>
<feature type="region of interest" description="Disordered" evidence="11">
    <location>
        <begin position="77"/>
        <end position="107"/>
    </location>
</feature>
<dbReference type="PANTHER" id="PTHR45436:SF5">
    <property type="entry name" value="SENSOR HISTIDINE KINASE TRCS"/>
    <property type="match status" value="1"/>
</dbReference>
<dbReference type="PANTHER" id="PTHR45436">
    <property type="entry name" value="SENSOR HISTIDINE KINASE YKOH"/>
    <property type="match status" value="1"/>
</dbReference>
<feature type="domain" description="HAMP" evidence="14">
    <location>
        <begin position="202"/>
        <end position="255"/>
    </location>
</feature>
<keyword evidence="16" id="KW-1185">Reference proteome</keyword>
<evidence type="ECO:0000256" key="8">
    <source>
        <dbReference type="ARBA" id="ARBA00022989"/>
    </source>
</evidence>
<feature type="compositionally biased region" description="Low complexity" evidence="11">
    <location>
        <begin position="124"/>
        <end position="133"/>
    </location>
</feature>
<dbReference type="InterPro" id="IPR036890">
    <property type="entry name" value="HATPase_C_sf"/>
</dbReference>
<dbReference type="GO" id="GO:0016301">
    <property type="term" value="F:kinase activity"/>
    <property type="evidence" value="ECO:0007669"/>
    <property type="project" value="UniProtKB-KW"/>
</dbReference>
<evidence type="ECO:0000256" key="5">
    <source>
        <dbReference type="ARBA" id="ARBA00022679"/>
    </source>
</evidence>
<evidence type="ECO:0000256" key="12">
    <source>
        <dbReference type="SAM" id="Phobius"/>
    </source>
</evidence>
<dbReference type="SMART" id="SM00387">
    <property type="entry name" value="HATPase_c"/>
    <property type="match status" value="1"/>
</dbReference>
<dbReference type="CDD" id="cd00075">
    <property type="entry name" value="HATPase"/>
    <property type="match status" value="1"/>
</dbReference>
<sequence>MTMNPPGVGPAPQPPGPPPPHPHLPHRGGRRGVPLRISLVVLTAVLVALGLVFSGFAVTSAMRGNLISRTDAGLDDAVNGWARPRDLSTDHRTGPPGPKRPPSQYYVSTELPTGMTLTISDFSSSPDLSSLPDGDAAPTTVDSAGPGPQWRVIKRQSDFGSTVVAIPLTDVQETMNRLIWLQVGIGAVVVIVIGVLSSLLVRSSLRPLRRVEETAHAIAGGDLHRRVAEAPENTEVGSLGRSVNAMLTQIQAAFAATARSEQQARRSEEKMRRFVADASHELRTPLTSIKGFSELLSMGAVDSGDAVRRISSEADRMSLLVEDLLILARLDAQRPLNRGEVEIVPLVADAVEGARAGAPGSDIAFDVPSATGDPVVVGDVARLTQVVRNLVGNAVAHAGPDAHIRVVVESSPSDVRVTVVDDGPGMTSEDAEHVFERFYRGDHSRHREVPGAGNGLGLSIVAALVDAHGGRVGVDTAPGEGARFWFILPRIDTAGFAGAAGTDEPDHPPAEV</sequence>
<dbReference type="Pfam" id="PF00672">
    <property type="entry name" value="HAMP"/>
    <property type="match status" value="1"/>
</dbReference>
<comment type="caution">
    <text evidence="15">The sequence shown here is derived from an EMBL/GenBank/DDBJ whole genome shotgun (WGS) entry which is preliminary data.</text>
</comment>
<evidence type="ECO:0000256" key="6">
    <source>
        <dbReference type="ARBA" id="ARBA00022692"/>
    </source>
</evidence>
<dbReference type="SUPFAM" id="SSF47384">
    <property type="entry name" value="Homodimeric domain of signal transducing histidine kinase"/>
    <property type="match status" value="1"/>
</dbReference>
<dbReference type="EMBL" id="BAAARB010000021">
    <property type="protein sequence ID" value="GAA2389452.1"/>
    <property type="molecule type" value="Genomic_DNA"/>
</dbReference>
<feature type="transmembrane region" description="Helical" evidence="12">
    <location>
        <begin position="179"/>
        <end position="201"/>
    </location>
</feature>
<organism evidence="15 16">
    <name type="scientific">Gordonia cholesterolivorans</name>
    <dbReference type="NCBI Taxonomy" id="559625"/>
    <lineage>
        <taxon>Bacteria</taxon>
        <taxon>Bacillati</taxon>
        <taxon>Actinomycetota</taxon>
        <taxon>Actinomycetes</taxon>
        <taxon>Mycobacteriales</taxon>
        <taxon>Gordoniaceae</taxon>
        <taxon>Gordonia</taxon>
    </lineage>
</organism>
<dbReference type="PRINTS" id="PR00344">
    <property type="entry name" value="BCTRLSENSOR"/>
</dbReference>
<dbReference type="PROSITE" id="PS50885">
    <property type="entry name" value="HAMP"/>
    <property type="match status" value="1"/>
</dbReference>
<dbReference type="PROSITE" id="PS50109">
    <property type="entry name" value="HIS_KIN"/>
    <property type="match status" value="1"/>
</dbReference>
<dbReference type="EC" id="2.7.13.3" evidence="3"/>
<dbReference type="SMART" id="SM00304">
    <property type="entry name" value="HAMP"/>
    <property type="match status" value="1"/>
</dbReference>